<keyword evidence="12" id="KW-0902">Two-component regulatory system</keyword>
<reference evidence="16" key="1">
    <citation type="submission" date="2020-08" db="EMBL/GenBank/DDBJ databases">
        <title>Genome public.</title>
        <authorList>
            <person name="Liu C."/>
            <person name="Sun Q."/>
        </authorList>
    </citation>
    <scope>NUCLEOTIDE SEQUENCE</scope>
    <source>
        <strain evidence="16">NSJ-28</strain>
    </source>
</reference>
<sequence>MTVKKIFRSTAAKLVAFLVVVGCVAGAVTQAEYGIMNMLRWSNDSELVYRLEDRFEDSQLVNGLVSTTVADLDYALHEGLDQETFDRRFSGANFIGDYYGRMGDRVLKNSDLTEEEAASSLFFAVAQADGTLYFSGDYMFMPLQYSYVDPSSGVYREEDVPENSVIYVRITEEQAAEYAAQWSAQRGALMGILRNLVVLCLLAVIAYICLLFVTGRTGEDEAVHLVTIDRLFIELNLLLLFGLPIAAGAFNIYVIFEGMQQRDMGGMWWFLLPSIILFIGAFALAVELSLSLVRNLKNRSFVQHSFILRACRWCWRTVKRLWFWLADLLRRGWHAIGRGGNSVWRKILKNYKTRNVLLIFLGYSVILSLLAMMFGLMIDYGEGVLVFILGVVWFAAAAWFLLSRINGFECVVEALRRLRGGELEYKLENMPAGVFSEMAEDINSLGDGMQTALQNEIRAERMKSELITNVSHDLKTPLTSILNYADLLCQEHLTPEEANDYAKIIHQKGLRLKNLTSDLFDISKVQSGAEQMECERLDACTLVRQALGEQDQSIVGGKLTLKVDIPEHEVPVWADGKKMSRVLENLIGNCVKYALAGTRVFVSVYEREETAVIEIKNTANYAMDFDASEITERFVRGDEARSTEGSGLGLAIAKSYVEACGGTLSVDVDGDLFKVRIQFPLYALRGGK</sequence>
<evidence type="ECO:0000256" key="6">
    <source>
        <dbReference type="ARBA" id="ARBA00022679"/>
    </source>
</evidence>
<feature type="domain" description="Histidine kinase" evidence="15">
    <location>
        <begin position="469"/>
        <end position="683"/>
    </location>
</feature>
<organism evidence="16 17">
    <name type="scientific">Agathobaculum faecis</name>
    <dbReference type="NCBI Taxonomy" id="2763013"/>
    <lineage>
        <taxon>Bacteria</taxon>
        <taxon>Bacillati</taxon>
        <taxon>Bacillota</taxon>
        <taxon>Clostridia</taxon>
        <taxon>Eubacteriales</taxon>
        <taxon>Butyricicoccaceae</taxon>
        <taxon>Agathobaculum</taxon>
    </lineage>
</organism>
<dbReference type="PANTHER" id="PTHR45528">
    <property type="entry name" value="SENSOR HISTIDINE KINASE CPXA"/>
    <property type="match status" value="1"/>
</dbReference>
<evidence type="ECO:0000256" key="14">
    <source>
        <dbReference type="SAM" id="Phobius"/>
    </source>
</evidence>
<dbReference type="Pfam" id="PF00512">
    <property type="entry name" value="HisKA"/>
    <property type="match status" value="1"/>
</dbReference>
<evidence type="ECO:0000256" key="5">
    <source>
        <dbReference type="ARBA" id="ARBA00022553"/>
    </source>
</evidence>
<keyword evidence="4" id="KW-1003">Cell membrane</keyword>
<evidence type="ECO:0000256" key="2">
    <source>
        <dbReference type="ARBA" id="ARBA00004651"/>
    </source>
</evidence>
<dbReference type="AlphaFoldDB" id="A0A923LTL1"/>
<feature type="transmembrane region" description="Helical" evidence="14">
    <location>
        <begin position="384"/>
        <end position="402"/>
    </location>
</feature>
<dbReference type="SMART" id="SM00388">
    <property type="entry name" value="HisKA"/>
    <property type="match status" value="1"/>
</dbReference>
<evidence type="ECO:0000256" key="9">
    <source>
        <dbReference type="ARBA" id="ARBA00022777"/>
    </source>
</evidence>
<dbReference type="Pfam" id="PF02518">
    <property type="entry name" value="HATPase_c"/>
    <property type="match status" value="1"/>
</dbReference>
<keyword evidence="6" id="KW-0808">Transferase</keyword>
<dbReference type="GO" id="GO:0005886">
    <property type="term" value="C:plasma membrane"/>
    <property type="evidence" value="ECO:0007669"/>
    <property type="project" value="UniProtKB-SubCell"/>
</dbReference>
<evidence type="ECO:0000256" key="8">
    <source>
        <dbReference type="ARBA" id="ARBA00022741"/>
    </source>
</evidence>
<keyword evidence="17" id="KW-1185">Reference proteome</keyword>
<keyword evidence="11 14" id="KW-1133">Transmembrane helix</keyword>
<dbReference type="FunFam" id="1.10.287.130:FF:000008">
    <property type="entry name" value="Two-component sensor histidine kinase"/>
    <property type="match status" value="1"/>
</dbReference>
<evidence type="ECO:0000256" key="13">
    <source>
        <dbReference type="ARBA" id="ARBA00023136"/>
    </source>
</evidence>
<dbReference type="InterPro" id="IPR036097">
    <property type="entry name" value="HisK_dim/P_sf"/>
</dbReference>
<keyword evidence="7 14" id="KW-0812">Transmembrane</keyword>
<evidence type="ECO:0000259" key="15">
    <source>
        <dbReference type="PROSITE" id="PS50109"/>
    </source>
</evidence>
<accession>A0A923LTL1</accession>
<evidence type="ECO:0000256" key="11">
    <source>
        <dbReference type="ARBA" id="ARBA00022989"/>
    </source>
</evidence>
<dbReference type="EC" id="2.7.13.3" evidence="3"/>
<feature type="transmembrane region" description="Helical" evidence="14">
    <location>
        <begin position="196"/>
        <end position="214"/>
    </location>
</feature>
<evidence type="ECO:0000256" key="7">
    <source>
        <dbReference type="ARBA" id="ARBA00022692"/>
    </source>
</evidence>
<dbReference type="SMART" id="SM00387">
    <property type="entry name" value="HATPase_c"/>
    <property type="match status" value="1"/>
</dbReference>
<keyword evidence="13 14" id="KW-0472">Membrane</keyword>
<keyword evidence="10" id="KW-0067">ATP-binding</keyword>
<keyword evidence="8" id="KW-0547">Nucleotide-binding</keyword>
<evidence type="ECO:0000313" key="16">
    <source>
        <dbReference type="EMBL" id="MBC5724206.1"/>
    </source>
</evidence>
<dbReference type="PANTHER" id="PTHR45528:SF1">
    <property type="entry name" value="SENSOR HISTIDINE KINASE CPXA"/>
    <property type="match status" value="1"/>
</dbReference>
<dbReference type="Gene3D" id="3.30.565.10">
    <property type="entry name" value="Histidine kinase-like ATPase, C-terminal domain"/>
    <property type="match status" value="1"/>
</dbReference>
<feature type="transmembrane region" description="Helical" evidence="14">
    <location>
        <begin position="355"/>
        <end position="378"/>
    </location>
</feature>
<gene>
    <name evidence="16" type="ORF">H8S45_01800</name>
</gene>
<dbReference type="InterPro" id="IPR036890">
    <property type="entry name" value="HATPase_C_sf"/>
</dbReference>
<evidence type="ECO:0000256" key="4">
    <source>
        <dbReference type="ARBA" id="ARBA00022475"/>
    </source>
</evidence>
<dbReference type="Gene3D" id="1.10.287.130">
    <property type="match status" value="1"/>
</dbReference>
<keyword evidence="9 16" id="KW-0418">Kinase</keyword>
<comment type="catalytic activity">
    <reaction evidence="1">
        <text>ATP + protein L-histidine = ADP + protein N-phospho-L-histidine.</text>
        <dbReference type="EC" id="2.7.13.3"/>
    </reaction>
</comment>
<dbReference type="RefSeq" id="WP_147573711.1">
    <property type="nucleotide sequence ID" value="NZ_JACOPL010000001.1"/>
</dbReference>
<dbReference type="PROSITE" id="PS50109">
    <property type="entry name" value="HIS_KIN"/>
    <property type="match status" value="1"/>
</dbReference>
<name>A0A923LTL1_9FIRM</name>
<feature type="transmembrane region" description="Helical" evidence="14">
    <location>
        <begin position="268"/>
        <end position="290"/>
    </location>
</feature>
<comment type="caution">
    <text evidence="16">The sequence shown here is derived from an EMBL/GenBank/DDBJ whole genome shotgun (WGS) entry which is preliminary data.</text>
</comment>
<dbReference type="InterPro" id="IPR003661">
    <property type="entry name" value="HisK_dim/P_dom"/>
</dbReference>
<evidence type="ECO:0000256" key="3">
    <source>
        <dbReference type="ARBA" id="ARBA00012438"/>
    </source>
</evidence>
<dbReference type="SUPFAM" id="SSF55874">
    <property type="entry name" value="ATPase domain of HSP90 chaperone/DNA topoisomerase II/histidine kinase"/>
    <property type="match status" value="1"/>
</dbReference>
<dbReference type="InterPro" id="IPR050398">
    <property type="entry name" value="HssS/ArlS-like"/>
</dbReference>
<evidence type="ECO:0000256" key="10">
    <source>
        <dbReference type="ARBA" id="ARBA00022840"/>
    </source>
</evidence>
<dbReference type="EMBL" id="JACOPL010000001">
    <property type="protein sequence ID" value="MBC5724206.1"/>
    <property type="molecule type" value="Genomic_DNA"/>
</dbReference>
<proteinExistence type="predicted"/>
<dbReference type="CDD" id="cd00082">
    <property type="entry name" value="HisKA"/>
    <property type="match status" value="1"/>
</dbReference>
<dbReference type="InterPro" id="IPR005467">
    <property type="entry name" value="His_kinase_dom"/>
</dbReference>
<dbReference type="GO" id="GO:0000155">
    <property type="term" value="F:phosphorelay sensor kinase activity"/>
    <property type="evidence" value="ECO:0007669"/>
    <property type="project" value="InterPro"/>
</dbReference>
<protein>
    <recommendedName>
        <fullName evidence="3">histidine kinase</fullName>
        <ecNumber evidence="3">2.7.13.3</ecNumber>
    </recommendedName>
</protein>
<comment type="subcellular location">
    <subcellularLocation>
        <location evidence="2">Cell membrane</location>
        <topology evidence="2">Multi-pass membrane protein</topology>
    </subcellularLocation>
</comment>
<evidence type="ECO:0000256" key="1">
    <source>
        <dbReference type="ARBA" id="ARBA00000085"/>
    </source>
</evidence>
<evidence type="ECO:0000256" key="12">
    <source>
        <dbReference type="ARBA" id="ARBA00023012"/>
    </source>
</evidence>
<dbReference type="SUPFAM" id="SSF47384">
    <property type="entry name" value="Homodimeric domain of signal transducing histidine kinase"/>
    <property type="match status" value="1"/>
</dbReference>
<dbReference type="GO" id="GO:0005524">
    <property type="term" value="F:ATP binding"/>
    <property type="evidence" value="ECO:0007669"/>
    <property type="project" value="UniProtKB-KW"/>
</dbReference>
<evidence type="ECO:0000313" key="17">
    <source>
        <dbReference type="Proteomes" id="UP000606499"/>
    </source>
</evidence>
<dbReference type="Proteomes" id="UP000606499">
    <property type="component" value="Unassembled WGS sequence"/>
</dbReference>
<feature type="transmembrane region" description="Helical" evidence="14">
    <location>
        <begin position="235"/>
        <end position="256"/>
    </location>
</feature>
<dbReference type="InterPro" id="IPR003594">
    <property type="entry name" value="HATPase_dom"/>
</dbReference>
<keyword evidence="5" id="KW-0597">Phosphoprotein</keyword>